<dbReference type="Proteomes" id="UP000555407">
    <property type="component" value="Unassembled WGS sequence"/>
</dbReference>
<feature type="compositionally biased region" description="Basic and acidic residues" evidence="1">
    <location>
        <begin position="54"/>
        <end position="65"/>
    </location>
</feature>
<proteinExistence type="predicted"/>
<dbReference type="EMBL" id="JAASRO010000001">
    <property type="protein sequence ID" value="NIK57905.1"/>
    <property type="molecule type" value="Genomic_DNA"/>
</dbReference>
<sequence>MGVERDAKGWPILHAAQDFACDGINPRTDARCILGRHKGFHRDDDGDEWLDDGDLARPDWLEQRP</sequence>
<gene>
    <name evidence="2" type="ORF">BJY22_003622</name>
</gene>
<evidence type="ECO:0000313" key="2">
    <source>
        <dbReference type="EMBL" id="NIK57905.1"/>
    </source>
</evidence>
<evidence type="ECO:0000256" key="1">
    <source>
        <dbReference type="SAM" id="MobiDB-lite"/>
    </source>
</evidence>
<reference evidence="2 3" key="1">
    <citation type="submission" date="2020-03" db="EMBL/GenBank/DDBJ databases">
        <title>Sequencing the genomes of 1000 actinobacteria strains.</title>
        <authorList>
            <person name="Klenk H.-P."/>
        </authorList>
    </citation>
    <scope>NUCLEOTIDE SEQUENCE [LARGE SCALE GENOMIC DNA]</scope>
    <source>
        <strain evidence="2 3">DSM 45490</strain>
    </source>
</reference>
<feature type="region of interest" description="Disordered" evidence="1">
    <location>
        <begin position="40"/>
        <end position="65"/>
    </location>
</feature>
<organism evidence="2 3">
    <name type="scientific">Kribbella shirazensis</name>
    <dbReference type="NCBI Taxonomy" id="1105143"/>
    <lineage>
        <taxon>Bacteria</taxon>
        <taxon>Bacillati</taxon>
        <taxon>Actinomycetota</taxon>
        <taxon>Actinomycetes</taxon>
        <taxon>Propionibacteriales</taxon>
        <taxon>Kribbellaceae</taxon>
        <taxon>Kribbella</taxon>
    </lineage>
</organism>
<keyword evidence="3" id="KW-1185">Reference proteome</keyword>
<evidence type="ECO:0000313" key="3">
    <source>
        <dbReference type="Proteomes" id="UP000555407"/>
    </source>
</evidence>
<comment type="caution">
    <text evidence="2">The sequence shown here is derived from an EMBL/GenBank/DDBJ whole genome shotgun (WGS) entry which is preliminary data.</text>
</comment>
<accession>A0A7X6A1J3</accession>
<name>A0A7X6A1J3_9ACTN</name>
<protein>
    <submittedName>
        <fullName evidence="2">Uncharacterized protein</fullName>
    </submittedName>
</protein>
<dbReference type="RefSeq" id="WP_167208320.1">
    <property type="nucleotide sequence ID" value="NZ_JAASRO010000001.1"/>
</dbReference>
<dbReference type="AlphaFoldDB" id="A0A7X6A1J3"/>